<keyword evidence="15" id="KW-1185">Reference proteome</keyword>
<feature type="binding site" evidence="10">
    <location>
        <begin position="182"/>
        <end position="186"/>
    </location>
    <ligand>
        <name>pyridoxal 5'-phosphate</name>
        <dbReference type="ChEBI" id="CHEBI:597326"/>
    </ligand>
</feature>
<keyword evidence="6 12" id="KW-0808">Transferase</keyword>
<dbReference type="Proteomes" id="UP000198752">
    <property type="component" value="Unassembled WGS sequence"/>
</dbReference>
<comment type="catalytic activity">
    <reaction evidence="9 12">
        <text>O-acetyl-L-serine + hydrogen sulfide = L-cysteine + acetate</text>
        <dbReference type="Rhea" id="RHEA:14829"/>
        <dbReference type="ChEBI" id="CHEBI:29919"/>
        <dbReference type="ChEBI" id="CHEBI:30089"/>
        <dbReference type="ChEBI" id="CHEBI:35235"/>
        <dbReference type="ChEBI" id="CHEBI:58340"/>
        <dbReference type="EC" id="2.5.1.47"/>
    </reaction>
</comment>
<evidence type="ECO:0000256" key="6">
    <source>
        <dbReference type="ARBA" id="ARBA00022679"/>
    </source>
</evidence>
<dbReference type="FunFam" id="3.40.50.1100:FF:000006">
    <property type="entry name" value="Cysteine synthase"/>
    <property type="match status" value="1"/>
</dbReference>
<dbReference type="NCBIfam" id="TIGR01136">
    <property type="entry name" value="cysKM"/>
    <property type="match status" value="1"/>
</dbReference>
<evidence type="ECO:0000256" key="9">
    <source>
        <dbReference type="ARBA" id="ARBA00047931"/>
    </source>
</evidence>
<dbReference type="NCBIfam" id="TIGR01139">
    <property type="entry name" value="cysK"/>
    <property type="match status" value="1"/>
</dbReference>
<evidence type="ECO:0000256" key="2">
    <source>
        <dbReference type="ARBA" id="ARBA00004962"/>
    </source>
</evidence>
<dbReference type="PROSITE" id="PS00901">
    <property type="entry name" value="CYS_SYNTHASE"/>
    <property type="match status" value="1"/>
</dbReference>
<evidence type="ECO:0000259" key="13">
    <source>
        <dbReference type="Pfam" id="PF00291"/>
    </source>
</evidence>
<dbReference type="Gene3D" id="3.40.50.1100">
    <property type="match status" value="2"/>
</dbReference>
<dbReference type="GO" id="GO:0004124">
    <property type="term" value="F:cysteine synthase activity"/>
    <property type="evidence" value="ECO:0007669"/>
    <property type="project" value="UniProtKB-UniRule"/>
</dbReference>
<sequence>MTKIVQSIDELVGATPMVRLNRLPDPNGAAIYVKLEYFNPTKSVKDRAALYMILEAERQGILRKGATIIEPTSGNMGIGLAMVAVARGYKAIIVMPDTMTQERINLLKAFGAEVVLTPGRDKMPGAIKKARELAESLPNSYMPMQFENQANPAAHQKTTAAEIIKDVHSLGCTLNAFVGAAGTGGTVSGAGNALKEAFPGMTVHICEPAGSPVYTGGKPGRHKIVGTSPGFIPKTMDMSVIDEVIDVSDEDAYEITRRLASEEGILCGPSSGASVYVALQVARRFKPGQLVVCIINDTGERYLSGDIFPR</sequence>
<keyword evidence="5 12" id="KW-0028">Amino-acid biosynthesis</keyword>
<comment type="similarity">
    <text evidence="3 12">Belongs to the cysteine synthase/cystathionine beta-synthase family.</text>
</comment>
<evidence type="ECO:0000256" key="5">
    <source>
        <dbReference type="ARBA" id="ARBA00022605"/>
    </source>
</evidence>
<comment type="cofactor">
    <cofactor evidence="1 10 12">
        <name>pyridoxal 5'-phosphate</name>
        <dbReference type="ChEBI" id="CHEBI:597326"/>
    </cofactor>
</comment>
<dbReference type="OrthoDB" id="9808024at2"/>
<evidence type="ECO:0000256" key="1">
    <source>
        <dbReference type="ARBA" id="ARBA00001933"/>
    </source>
</evidence>
<evidence type="ECO:0000256" key="10">
    <source>
        <dbReference type="PIRSR" id="PIRSR605856-50"/>
    </source>
</evidence>
<accession>A0A1I2RPK2</accession>
<dbReference type="InterPro" id="IPR001216">
    <property type="entry name" value="P-phosphate_BS"/>
</dbReference>
<dbReference type="InterPro" id="IPR036052">
    <property type="entry name" value="TrpB-like_PALP_sf"/>
</dbReference>
<organism evidence="14 15">
    <name type="scientific">Sporolactobacillus nakayamae</name>
    <dbReference type="NCBI Taxonomy" id="269670"/>
    <lineage>
        <taxon>Bacteria</taxon>
        <taxon>Bacillati</taxon>
        <taxon>Bacillota</taxon>
        <taxon>Bacilli</taxon>
        <taxon>Bacillales</taxon>
        <taxon>Sporolactobacillaceae</taxon>
        <taxon>Sporolactobacillus</taxon>
    </lineage>
</organism>
<dbReference type="EMBL" id="FOOY01000010">
    <property type="protein sequence ID" value="SFG42380.1"/>
    <property type="molecule type" value="Genomic_DNA"/>
</dbReference>
<dbReference type="InterPro" id="IPR005859">
    <property type="entry name" value="CysK"/>
</dbReference>
<evidence type="ECO:0000313" key="14">
    <source>
        <dbReference type="EMBL" id="SFG42380.1"/>
    </source>
</evidence>
<evidence type="ECO:0000256" key="4">
    <source>
        <dbReference type="ARBA" id="ARBA00012681"/>
    </source>
</evidence>
<dbReference type="InterPro" id="IPR050214">
    <property type="entry name" value="Cys_Synth/Cystath_Beta-Synth"/>
</dbReference>
<dbReference type="UniPathway" id="UPA00136">
    <property type="reaction ID" value="UER00200"/>
</dbReference>
<keyword evidence="8 12" id="KW-0198">Cysteine biosynthesis</keyword>
<evidence type="ECO:0000256" key="12">
    <source>
        <dbReference type="RuleBase" id="RU003985"/>
    </source>
</evidence>
<dbReference type="InterPro" id="IPR005856">
    <property type="entry name" value="Cys_synth"/>
</dbReference>
<dbReference type="EC" id="2.5.1.47" evidence="4 12"/>
<evidence type="ECO:0000256" key="7">
    <source>
        <dbReference type="ARBA" id="ARBA00022898"/>
    </source>
</evidence>
<evidence type="ECO:0000256" key="8">
    <source>
        <dbReference type="ARBA" id="ARBA00023192"/>
    </source>
</evidence>
<reference evidence="15" key="1">
    <citation type="submission" date="2016-10" db="EMBL/GenBank/DDBJ databases">
        <authorList>
            <person name="Varghese N."/>
            <person name="Submissions S."/>
        </authorList>
    </citation>
    <scope>NUCLEOTIDE SEQUENCE [LARGE SCALE GENOMIC DNA]</scope>
    <source>
        <strain evidence="15">ATCC 700379</strain>
    </source>
</reference>
<proteinExistence type="inferred from homology"/>
<feature type="binding site" evidence="10">
    <location>
        <position position="270"/>
    </location>
    <ligand>
        <name>pyridoxal 5'-phosphate</name>
        <dbReference type="ChEBI" id="CHEBI:597326"/>
    </ligand>
</feature>
<keyword evidence="7 10" id="KW-0663">Pyridoxal phosphate</keyword>
<dbReference type="PANTHER" id="PTHR10314">
    <property type="entry name" value="CYSTATHIONINE BETA-SYNTHASE"/>
    <property type="match status" value="1"/>
</dbReference>
<name>A0A1I2RPK2_9BACL</name>
<dbReference type="GO" id="GO:0006535">
    <property type="term" value="P:cysteine biosynthetic process from serine"/>
    <property type="evidence" value="ECO:0007669"/>
    <property type="project" value="UniProtKB-UniRule"/>
</dbReference>
<dbReference type="SUPFAM" id="SSF53686">
    <property type="entry name" value="Tryptophan synthase beta subunit-like PLP-dependent enzymes"/>
    <property type="match status" value="1"/>
</dbReference>
<feature type="modified residue" description="N6-(pyridoxal phosphate)lysine" evidence="11">
    <location>
        <position position="45"/>
    </location>
</feature>
<gene>
    <name evidence="14" type="ORF">SAMN02982927_01657</name>
</gene>
<dbReference type="STRING" id="269670.SAMN02982927_01657"/>
<evidence type="ECO:0000313" key="15">
    <source>
        <dbReference type="Proteomes" id="UP000198752"/>
    </source>
</evidence>
<feature type="domain" description="Tryptophan synthase beta chain-like PALP" evidence="13">
    <location>
        <begin position="9"/>
        <end position="297"/>
    </location>
</feature>
<evidence type="ECO:0000256" key="3">
    <source>
        <dbReference type="ARBA" id="ARBA00007103"/>
    </source>
</evidence>
<protein>
    <recommendedName>
        <fullName evidence="4 12">Cysteine synthase</fullName>
        <ecNumber evidence="4 12">2.5.1.47</ecNumber>
    </recommendedName>
</protein>
<comment type="pathway">
    <text evidence="2">Amino-acid biosynthesis; L-cysteine biosynthesis; L-cysteine from L-serine: step 2/2.</text>
</comment>
<dbReference type="RefSeq" id="WP_093671888.1">
    <property type="nucleotide sequence ID" value="NZ_FOOY01000010.1"/>
</dbReference>
<evidence type="ECO:0000256" key="11">
    <source>
        <dbReference type="PIRSR" id="PIRSR605856-51"/>
    </source>
</evidence>
<dbReference type="InterPro" id="IPR001926">
    <property type="entry name" value="TrpB-like_PALP"/>
</dbReference>
<feature type="binding site" evidence="10">
    <location>
        <position position="75"/>
    </location>
    <ligand>
        <name>pyridoxal 5'-phosphate</name>
        <dbReference type="ChEBI" id="CHEBI:597326"/>
    </ligand>
</feature>
<dbReference type="AlphaFoldDB" id="A0A1I2RPK2"/>
<dbReference type="CDD" id="cd01561">
    <property type="entry name" value="CBS_like"/>
    <property type="match status" value="1"/>
</dbReference>
<dbReference type="Pfam" id="PF00291">
    <property type="entry name" value="PALP"/>
    <property type="match status" value="1"/>
</dbReference>